<proteinExistence type="predicted"/>
<sequence>MLIESSLRAKEKPRSVRRYGALEGKMRYRFAVFFALAVFAAVVGIEVSLKARGELSKEATEMVMQMAVGSTCPDKPEALRIATSRAYSFSLRRPWELPPWRVFQASKLMANSEGVQDNMFAEGFCNAIINSDR</sequence>
<dbReference type="RefSeq" id="WP_284483279.1">
    <property type="nucleotide sequence ID" value="NZ_JASNJD010000032.1"/>
</dbReference>
<name>A0ABT7F830_9RHOB</name>
<comment type="caution">
    <text evidence="1">The sequence shown here is derived from an EMBL/GenBank/DDBJ whole genome shotgun (WGS) entry which is preliminary data.</text>
</comment>
<dbReference type="Proteomes" id="UP001243757">
    <property type="component" value="Unassembled WGS sequence"/>
</dbReference>
<protein>
    <submittedName>
        <fullName evidence="1">Uncharacterized protein</fullName>
    </submittedName>
</protein>
<accession>A0ABT7F830</accession>
<dbReference type="EMBL" id="JASNJD010000032">
    <property type="protein sequence ID" value="MDK3020761.1"/>
    <property type="molecule type" value="Genomic_DNA"/>
</dbReference>
<reference evidence="1 2" key="1">
    <citation type="submission" date="2023-05" db="EMBL/GenBank/DDBJ databases">
        <title>Pseudodonghicola sp. nov.</title>
        <authorList>
            <person name="Huang J."/>
        </authorList>
    </citation>
    <scope>NUCLEOTIDE SEQUENCE [LARGE SCALE GENOMIC DNA]</scope>
    <source>
        <strain evidence="1 2">IC7</strain>
    </source>
</reference>
<evidence type="ECO:0000313" key="2">
    <source>
        <dbReference type="Proteomes" id="UP001243757"/>
    </source>
</evidence>
<gene>
    <name evidence="1" type="ORF">QO033_24055</name>
</gene>
<organism evidence="1 2">
    <name type="scientific">Pseudodonghicola flavimaris</name>
    <dbReference type="NCBI Taxonomy" id="3050036"/>
    <lineage>
        <taxon>Bacteria</taxon>
        <taxon>Pseudomonadati</taxon>
        <taxon>Pseudomonadota</taxon>
        <taxon>Alphaproteobacteria</taxon>
        <taxon>Rhodobacterales</taxon>
        <taxon>Paracoccaceae</taxon>
        <taxon>Pseudodonghicola</taxon>
    </lineage>
</organism>
<evidence type="ECO:0000313" key="1">
    <source>
        <dbReference type="EMBL" id="MDK3020761.1"/>
    </source>
</evidence>
<keyword evidence="2" id="KW-1185">Reference proteome</keyword>